<protein>
    <submittedName>
        <fullName evidence="2">Uncharacterized protein</fullName>
    </submittedName>
</protein>
<proteinExistence type="predicted"/>
<keyword evidence="1" id="KW-0812">Transmembrane</keyword>
<reference evidence="2" key="1">
    <citation type="submission" date="2020-12" db="EMBL/GenBank/DDBJ databases">
        <title>WGS assembly of Carya illinoinensis cv. Pawnee.</title>
        <authorList>
            <person name="Platts A."/>
            <person name="Shu S."/>
            <person name="Wright S."/>
            <person name="Barry K."/>
            <person name="Edger P."/>
            <person name="Pires J.C."/>
            <person name="Schmutz J."/>
        </authorList>
    </citation>
    <scope>NUCLEOTIDE SEQUENCE</scope>
    <source>
        <tissue evidence="2">Leaf</tissue>
    </source>
</reference>
<dbReference type="Proteomes" id="UP000811609">
    <property type="component" value="Chromosome 13"/>
</dbReference>
<organism evidence="2 3">
    <name type="scientific">Carya illinoinensis</name>
    <name type="common">Pecan</name>
    <dbReference type="NCBI Taxonomy" id="32201"/>
    <lineage>
        <taxon>Eukaryota</taxon>
        <taxon>Viridiplantae</taxon>
        <taxon>Streptophyta</taxon>
        <taxon>Embryophyta</taxon>
        <taxon>Tracheophyta</taxon>
        <taxon>Spermatophyta</taxon>
        <taxon>Magnoliopsida</taxon>
        <taxon>eudicotyledons</taxon>
        <taxon>Gunneridae</taxon>
        <taxon>Pentapetalae</taxon>
        <taxon>rosids</taxon>
        <taxon>fabids</taxon>
        <taxon>Fagales</taxon>
        <taxon>Juglandaceae</taxon>
        <taxon>Carya</taxon>
    </lineage>
</organism>
<name>A0A8T1NPA3_CARIL</name>
<keyword evidence="1" id="KW-0472">Membrane</keyword>
<accession>A0A8T1NPA3</accession>
<dbReference type="EMBL" id="CM031821">
    <property type="protein sequence ID" value="KAG6630753.1"/>
    <property type="molecule type" value="Genomic_DNA"/>
</dbReference>
<sequence>MWDLVGITNVSSQTRKILINYNFTLSRSNTIRHLFPLPIIVLTIHHGMIYINRSVYARFLHLTYQCLSSIHIACLTDKYKSNNKNHQNIILRKPCKSECVLSKLLMSTCSNNTYSP</sequence>
<evidence type="ECO:0000256" key="1">
    <source>
        <dbReference type="SAM" id="Phobius"/>
    </source>
</evidence>
<evidence type="ECO:0000313" key="2">
    <source>
        <dbReference type="EMBL" id="KAG6630753.1"/>
    </source>
</evidence>
<comment type="caution">
    <text evidence="2">The sequence shown here is derived from an EMBL/GenBank/DDBJ whole genome shotgun (WGS) entry which is preliminary data.</text>
</comment>
<feature type="transmembrane region" description="Helical" evidence="1">
    <location>
        <begin position="33"/>
        <end position="51"/>
    </location>
</feature>
<keyword evidence="1" id="KW-1133">Transmembrane helix</keyword>
<gene>
    <name evidence="2" type="ORF">CIPAW_13G041700</name>
</gene>
<keyword evidence="3" id="KW-1185">Reference proteome</keyword>
<evidence type="ECO:0000313" key="3">
    <source>
        <dbReference type="Proteomes" id="UP000811609"/>
    </source>
</evidence>
<dbReference type="AlphaFoldDB" id="A0A8T1NPA3"/>